<keyword evidence="5" id="KW-0165">Cleavage on pair of basic residues</keyword>
<evidence type="ECO:0000256" key="8">
    <source>
        <dbReference type="ARBA" id="ARBA00022889"/>
    </source>
</evidence>
<dbReference type="Pfam" id="PF00092">
    <property type="entry name" value="VWA"/>
    <property type="match status" value="2"/>
</dbReference>
<feature type="domain" description="VWFC" evidence="17">
    <location>
        <begin position="2426"/>
        <end position="2491"/>
    </location>
</feature>
<dbReference type="InterPro" id="IPR058753">
    <property type="entry name" value="TIL_OTOGL_Mucin"/>
</dbReference>
<dbReference type="SMART" id="SM00215">
    <property type="entry name" value="VWC_out"/>
    <property type="match status" value="2"/>
</dbReference>
<accession>A0A8C7KX29</accession>
<dbReference type="PROSITE" id="PS01185">
    <property type="entry name" value="CTCK_1"/>
    <property type="match status" value="1"/>
</dbReference>
<evidence type="ECO:0000256" key="7">
    <source>
        <dbReference type="ARBA" id="ARBA00022737"/>
    </source>
</evidence>
<dbReference type="PROSITE" id="PS50234">
    <property type="entry name" value="VWFA"/>
    <property type="match status" value="2"/>
</dbReference>
<evidence type="ECO:0000259" key="17">
    <source>
        <dbReference type="PROSITE" id="PS50184"/>
    </source>
</evidence>
<feature type="domain" description="VWFA" evidence="18">
    <location>
        <begin position="1416"/>
        <end position="1580"/>
    </location>
</feature>
<evidence type="ECO:0000256" key="11">
    <source>
        <dbReference type="ARBA" id="ARBA00023180"/>
    </source>
</evidence>
<dbReference type="PANTHER" id="PTHR11339">
    <property type="entry name" value="EXTRACELLULAR MATRIX GLYCOPROTEIN RELATED"/>
    <property type="match status" value="1"/>
</dbReference>
<dbReference type="InterPro" id="IPR002035">
    <property type="entry name" value="VWF_A"/>
</dbReference>
<evidence type="ECO:0000256" key="5">
    <source>
        <dbReference type="ARBA" id="ARBA00022685"/>
    </source>
</evidence>
<evidence type="ECO:0000256" key="6">
    <source>
        <dbReference type="ARBA" id="ARBA00022696"/>
    </source>
</evidence>
<keyword evidence="3" id="KW-0964">Secreted</keyword>
<dbReference type="Pfam" id="PF01826">
    <property type="entry name" value="TIL"/>
    <property type="match status" value="2"/>
</dbReference>
<dbReference type="InterPro" id="IPR014853">
    <property type="entry name" value="VWF/SSPO/ZAN-like_Cys-rich_dom"/>
</dbReference>
<keyword evidence="10 13" id="KW-1015">Disulfide bond</keyword>
<dbReference type="SMART" id="SM00832">
    <property type="entry name" value="C8"/>
    <property type="match status" value="4"/>
</dbReference>
<evidence type="ECO:0000256" key="12">
    <source>
        <dbReference type="ARBA" id="ARBA00025858"/>
    </source>
</evidence>
<reference evidence="20" key="2">
    <citation type="submission" date="2025-09" db="UniProtKB">
        <authorList>
            <consortium name="Ensembl"/>
        </authorList>
    </citation>
    <scope>IDENTIFICATION</scope>
</reference>
<feature type="disulfide bond" evidence="13">
    <location>
        <begin position="2582"/>
        <end position="2634"/>
    </location>
</feature>
<evidence type="ECO:0000256" key="1">
    <source>
        <dbReference type="ARBA" id="ARBA00004498"/>
    </source>
</evidence>
<dbReference type="FunFam" id="2.10.25.10:FF:000284">
    <property type="entry name" value="von Willebrand factor"/>
    <property type="match status" value="1"/>
</dbReference>
<feature type="region of interest" description="Disordered" evidence="14">
    <location>
        <begin position="1588"/>
        <end position="1612"/>
    </location>
</feature>
<feature type="domain" description="VWFD" evidence="19">
    <location>
        <begin position="17"/>
        <end position="185"/>
    </location>
</feature>
<evidence type="ECO:0000256" key="4">
    <source>
        <dbReference type="ARBA" id="ARBA00022530"/>
    </source>
</evidence>
<keyword evidence="4" id="KW-0272">Extracellular matrix</keyword>
<dbReference type="Pfam" id="PF00094">
    <property type="entry name" value="VWD"/>
    <property type="match status" value="4"/>
</dbReference>
<keyword evidence="8" id="KW-0130">Cell adhesion</keyword>
<evidence type="ECO:0000256" key="3">
    <source>
        <dbReference type="ARBA" id="ARBA00022525"/>
    </source>
</evidence>
<dbReference type="GO" id="GO:0007596">
    <property type="term" value="P:blood coagulation"/>
    <property type="evidence" value="ECO:0007669"/>
    <property type="project" value="TreeGrafter"/>
</dbReference>
<feature type="domain" description="VWFD" evidence="19">
    <location>
        <begin position="370"/>
        <end position="544"/>
    </location>
</feature>
<keyword evidence="15" id="KW-0732">Signal</keyword>
<keyword evidence="7" id="KW-0677">Repeat</keyword>
<dbReference type="Gene3D" id="3.40.50.410">
    <property type="entry name" value="von Willebrand factor, type A domain"/>
    <property type="match status" value="2"/>
</dbReference>
<dbReference type="Ensembl" id="ENSOKIT00005111305.1">
    <property type="protein sequence ID" value="ENSOKIP00005103844.1"/>
    <property type="gene ID" value="ENSOKIG00005045462.1"/>
</dbReference>
<dbReference type="PROSITE" id="PS01225">
    <property type="entry name" value="CTCK_2"/>
    <property type="match status" value="1"/>
</dbReference>
<feature type="compositionally biased region" description="Low complexity" evidence="14">
    <location>
        <begin position="1601"/>
        <end position="1612"/>
    </location>
</feature>
<dbReference type="InterPro" id="IPR036084">
    <property type="entry name" value="Ser_inhib-like_sf"/>
</dbReference>
<feature type="disulfide bond" evidence="13">
    <location>
        <begin position="2578"/>
        <end position="2632"/>
    </location>
</feature>
<sequence>MCVCLCVCVVCVAGLSGRCSLFGRHHVHTFDGVVYEFPGDCSYLLAGDCQHRAFTLLGDFVRGQRSGVTLFLGEVFELHLSVDGRLSQREKRLSLPYASHGVFAGSELGFYKLWSEEFGFTVTIDNQANVALMMTKHHGNRTCGLCGNFNTVPDDDYTAQEGFLTDDSYDFANSWALKGAGQPCRRVTPPSQSCPLLHSDERSLVLRTSPVFLRCASLVSPEAFLSLCEEEACHCGQGEGLGVGPDCHCQVLLEFARTCHAHGQVLHGWLEESQCTPRCPIGMHYSECSRSCSTTCQSLNIQEVCKDECVDGCSCPVGKVLDGGLCVEVSHCSCIHMGQHFPPGSSISQDCNTCICRHGSWECTNQGCPGECLVTGQSHFKTFDNKFFTFSGHCQYLLARDCTDNHFSVIIETVQCADEQDAVCTRSVTLSLPPLEGMTVKLKHGGVVSVNNMDIQTPLNHGNLRVQNTVQSGARVLFGDDLRLDWDGRGRVLLKLGPVWAGHTCGLCGNYNGNQGDDFLSAAGLVEAGPQAFGQSWRINGDCDSTHRQDTDPCSLNPKRVRFAEEACGMMMSEVFGACHFLVNPLPFLRFCRYDVCVCSDGEECLCSALASYAAACSSRGVLLTWRTPERCAMHCPVGQLYKTCGSVCERSCRSLSGVEPGCGGEEGCEEGCFCPPGHYLSEMGECVTPDLCSCLHDGQLYQPNDVYADHNTLYVFMCPERRAATCVPPLRRVGCEGGEEGLECSRTCQNLDLPCLSLACIPGCLCPNGTVRHRRECITPEQCPCYHNNRAYAPGQSINMDCNTCMCENRHWSCTAHVCDGVCRTVGEGHYITFDGLQYSFPGLCQYVLAQVSLWYCDQCGGDEGSFRVLVENEACGVVGHRCAKAVTVYYQGGLITMEHGQVRMKKPVMKGVEVEIIRSGQFFILLLGKHISISWDLGTRLLVHISSQYRERVCGLCGNYDGNMNNDLLSSNNQLEVDSTHFGNSWKVKPSCADATKLPPPCSDNIVRLVTVEQSCRVLTSALFRACNSLVDPEPYVEMCVEAACSCPSVGDCMCFCDIIAAYSQACSEMGVAVSWRSNELCPLSCEELNTAAEGLGELCQWRYNTCGSACPITCQHSQPLPCPFTCIEGCHATCPPGQILDEVSMQCVEPAQCHICYHDGERISHGNKVILNHDDPQHCQICHCENNTLSCEVCALLDTVALYTTPAGLTTPTAQAVSTVMPEGSCDRAMDLAFLLDGSAALSEEDFLSVKQFILSVVDRLSGKLKLVTLRRSSLSVGLTPRYSGTLRELHYSGGDAAFLDEAVKYLAINIYDKNKREHAGRVAIILTASANPRPLRATVKLLRKKDITTLTLALGPEASWTQVNDITKAKPDNRAYQLNSVSELPDNFMEVTDYLCTLGLEPETPKSPPPTGSDSVGEVGFNASLLFLEEVISQLAQEGEESVRVTVIQYSETVTVEITRWEIRWQRPKLLRRLREIRWRGGDKTNTAAAIGQTYQEVTTDRPSSTPTSPQLVFLVTENPPTDVITRPPSSHTHTRVYPIGVGPKVREVDLMPLSSPQRPLMVKDYTSLTSLVTTVVNITRNSLSPRSPTLPPPRLTPTLAPRATLPPSDWKYNSPGDVFSGRNETQVGVVTYGETSSVGVAWSEEQDRTHLLTLVDQLTSPTHTHTALVMDIITLPTGMSVFPIGIGPGYDRAELSLLGSNGDQDNTLHLNSMEELMMLLTLDKSYTDKLSGPPGVCVDDDGNERKPGESWLLPDRCHSVLCHPSGAVTVQNHKVNCDRLEPPACSNHMSPLRVQDNCGCHWDCPCVCMGSSTNHVVRFDGVALRLEGEGLCSYTLLTVAGDTGGSEVTLHSGTCPRSSNQNEVCMKVMEFTHGQSTVLLKEDMTVGPRGVLVEVMRYGGVMFQLRSVEHGYILAFTPQKNEFTITLTSSTIHHTSGVWWCGEERVNYLSLRNGSSTSDSALLVSDWMVSSGDGVCVPRHAPVCVYGASRACEVLRSEVFSSCHTHVPIMPFILRCQKEACQETDVCDVISSYTHLCRQRGLCVHWRSTNLCPMQCPSSMEYDACRTGCVEDCSSIGLSVCITKPTEGCFCPGNTVPLGGECVSPDACNQCIDQHGHTHPYLQSWVPEENTCLICMCLDRQRINCTARPCIDHKGKTHKHTDPALIITHTYVPTLCQLPEVPRCEDGLTVVLTNPGECQPIHHCACKKEECSLQVPPACPTHRRLSVKQTQCCDSYQCVCDCHNTTHSCPPGFITSSSTNDCGCTETACLPDQVCVCVCVVYRVGSQWEEGCEKCSCTHQQDTHTNLHITQCVPPVCDHSCPLKKSHCLKKKSKQTCLVFAKRYVGDSPNIWKKVQLGEVWRSAKDVCVERQCVLVGEREVFITHSNVSCPSVDPTSCPLGSELRCDTTDCCPRCHCAPQDACVLNHTVIGAEESLMVDLCTHCTCSVEEGAVRRYKLSCRRISCPACPEGYTLEEVPESCCGRCVATACTIQRPDGHFITVKVRHTLNEGCSQYSCGVNGKGDLVLQTRVTTCPPLDRQLCLDQGVWKTVGTLNYIKVDDCQSQQQIELHYCEGKCRSKSVYSLETNAVERECVCCVSVATEPLSVPLLCSNGTLTHHNVLSVTACDCLAQHCT</sequence>
<dbReference type="SMART" id="SM00216">
    <property type="entry name" value="VWD"/>
    <property type="match status" value="3"/>
</dbReference>
<keyword evidence="21" id="KW-1185">Reference proteome</keyword>
<dbReference type="CDD" id="cd19941">
    <property type="entry name" value="TIL"/>
    <property type="match status" value="5"/>
</dbReference>
<feature type="chain" id="PRO_5034419908" description="von Willebrand factor" evidence="15">
    <location>
        <begin position="18"/>
        <end position="2640"/>
    </location>
</feature>
<reference evidence="20" key="1">
    <citation type="submission" date="2025-08" db="UniProtKB">
        <authorList>
            <consortium name="Ensembl"/>
        </authorList>
    </citation>
    <scope>IDENTIFICATION</scope>
</reference>
<dbReference type="InterPro" id="IPR036465">
    <property type="entry name" value="vWFA_dom_sf"/>
</dbReference>
<keyword evidence="11" id="KW-0325">Glycoprotein</keyword>
<dbReference type="InterPro" id="IPR006207">
    <property type="entry name" value="Cys_knot_C"/>
</dbReference>
<feature type="domain" description="VWFD" evidence="19">
    <location>
        <begin position="822"/>
        <end position="995"/>
    </location>
</feature>
<evidence type="ECO:0000313" key="21">
    <source>
        <dbReference type="Proteomes" id="UP000694557"/>
    </source>
</evidence>
<dbReference type="InterPro" id="IPR002919">
    <property type="entry name" value="TIL_dom"/>
</dbReference>
<dbReference type="SMART" id="SM00327">
    <property type="entry name" value="VWA"/>
    <property type="match status" value="2"/>
</dbReference>
<dbReference type="PROSITE" id="PS01208">
    <property type="entry name" value="VWFC_1"/>
    <property type="match status" value="1"/>
</dbReference>
<evidence type="ECO:0000256" key="14">
    <source>
        <dbReference type="SAM" id="MobiDB-lite"/>
    </source>
</evidence>
<feature type="disulfide bond" evidence="13">
    <location>
        <begin position="2567"/>
        <end position="2616"/>
    </location>
</feature>
<evidence type="ECO:0000259" key="16">
    <source>
        <dbReference type="PROSITE" id="PS01225"/>
    </source>
</evidence>
<evidence type="ECO:0000313" key="20">
    <source>
        <dbReference type="Ensembl" id="ENSOKIP00005103844.1"/>
    </source>
</evidence>
<dbReference type="PROSITE" id="PS51233">
    <property type="entry name" value="VWFD"/>
    <property type="match status" value="3"/>
</dbReference>
<dbReference type="GO" id="GO:0031589">
    <property type="term" value="P:cell-substrate adhesion"/>
    <property type="evidence" value="ECO:0007669"/>
    <property type="project" value="TreeGrafter"/>
</dbReference>
<dbReference type="InterPro" id="IPR050780">
    <property type="entry name" value="Mucin_vWF_Thrombospondin_sf"/>
</dbReference>
<dbReference type="SUPFAM" id="SSF53300">
    <property type="entry name" value="vWA-like"/>
    <property type="match status" value="3"/>
</dbReference>
<evidence type="ECO:0000259" key="19">
    <source>
        <dbReference type="PROSITE" id="PS51233"/>
    </source>
</evidence>
<dbReference type="PANTHER" id="PTHR11339:SF361">
    <property type="entry name" value="VON WILLEBRAND FACTOR"/>
    <property type="match status" value="1"/>
</dbReference>
<dbReference type="CDD" id="cd01450">
    <property type="entry name" value="vWFA_subfamily_ECM"/>
    <property type="match status" value="1"/>
</dbReference>
<evidence type="ECO:0000256" key="10">
    <source>
        <dbReference type="ARBA" id="ARBA00023157"/>
    </source>
</evidence>
<evidence type="ECO:0000259" key="18">
    <source>
        <dbReference type="PROSITE" id="PS50234"/>
    </source>
</evidence>
<dbReference type="Gene3D" id="2.10.25.10">
    <property type="entry name" value="Laminin"/>
    <property type="match status" value="5"/>
</dbReference>
<comment type="caution">
    <text evidence="13">Lacks conserved residue(s) required for the propagation of feature annotation.</text>
</comment>
<comment type="subunit">
    <text evidence="12">Multimeric. Interacts with F8.</text>
</comment>
<protein>
    <recommendedName>
        <fullName evidence="2">von Willebrand factor</fullName>
    </recommendedName>
</protein>
<evidence type="ECO:0000256" key="15">
    <source>
        <dbReference type="SAM" id="SignalP"/>
    </source>
</evidence>
<keyword evidence="9" id="KW-0094">Blood coagulation</keyword>
<dbReference type="SMART" id="SM00041">
    <property type="entry name" value="CT"/>
    <property type="match status" value="1"/>
</dbReference>
<dbReference type="SUPFAM" id="SSF57567">
    <property type="entry name" value="Serine protease inhibitors"/>
    <property type="match status" value="5"/>
</dbReference>
<dbReference type="Pfam" id="PF23244">
    <property type="entry name" value="VWF"/>
    <property type="match status" value="2"/>
</dbReference>
<proteinExistence type="predicted"/>
<dbReference type="InterPro" id="IPR001846">
    <property type="entry name" value="VWF_type-D"/>
</dbReference>
<feature type="domain" description="VWFA" evidence="18">
    <location>
        <begin position="1234"/>
        <end position="1399"/>
    </location>
</feature>
<evidence type="ECO:0000256" key="13">
    <source>
        <dbReference type="PROSITE-ProRule" id="PRU00039"/>
    </source>
</evidence>
<feature type="domain" description="CTCK" evidence="16">
    <location>
        <begin position="2539"/>
        <end position="2640"/>
    </location>
</feature>
<gene>
    <name evidence="20" type="primary">vwf</name>
</gene>
<dbReference type="Pfam" id="PF08742">
    <property type="entry name" value="C8"/>
    <property type="match status" value="4"/>
</dbReference>
<dbReference type="InterPro" id="IPR001007">
    <property type="entry name" value="VWF_dom"/>
</dbReference>
<dbReference type="PROSITE" id="PS50184">
    <property type="entry name" value="VWFC_2"/>
    <property type="match status" value="1"/>
</dbReference>
<organism evidence="20 21">
    <name type="scientific">Oncorhynchus kisutch</name>
    <name type="common">Coho salmon</name>
    <name type="synonym">Salmo kisutch</name>
    <dbReference type="NCBI Taxonomy" id="8019"/>
    <lineage>
        <taxon>Eukaryota</taxon>
        <taxon>Metazoa</taxon>
        <taxon>Chordata</taxon>
        <taxon>Craniata</taxon>
        <taxon>Vertebrata</taxon>
        <taxon>Euteleostomi</taxon>
        <taxon>Actinopterygii</taxon>
        <taxon>Neopterygii</taxon>
        <taxon>Teleostei</taxon>
        <taxon>Protacanthopterygii</taxon>
        <taxon>Salmoniformes</taxon>
        <taxon>Salmonidae</taxon>
        <taxon>Salmoninae</taxon>
        <taxon>Oncorhynchus</taxon>
    </lineage>
</organism>
<dbReference type="FunFam" id="2.10.25.10:FF:000055">
    <property type="entry name" value="alpha-tectorin isoform X1"/>
    <property type="match status" value="1"/>
</dbReference>
<dbReference type="Pfam" id="PF25962">
    <property type="entry name" value="TIL_OTOGL_Mucin"/>
    <property type="match status" value="1"/>
</dbReference>
<feature type="signal peptide" evidence="15">
    <location>
        <begin position="1"/>
        <end position="17"/>
    </location>
</feature>
<dbReference type="GO" id="GO:0031012">
    <property type="term" value="C:extracellular matrix"/>
    <property type="evidence" value="ECO:0007669"/>
    <property type="project" value="TreeGrafter"/>
</dbReference>
<name>A0A8C7KX29_ONCKI</name>
<keyword evidence="6" id="KW-0356">Hemostasis</keyword>
<comment type="subcellular location">
    <subcellularLocation>
        <location evidence="1">Secreted</location>
        <location evidence="1">Extracellular space</location>
        <location evidence="1">Extracellular matrix</location>
    </subcellularLocation>
</comment>
<dbReference type="SMART" id="SM00214">
    <property type="entry name" value="VWC"/>
    <property type="match status" value="3"/>
</dbReference>
<dbReference type="Proteomes" id="UP000694557">
    <property type="component" value="Unassembled WGS sequence"/>
</dbReference>
<evidence type="ECO:0000256" key="2">
    <source>
        <dbReference type="ARBA" id="ARBA00016619"/>
    </source>
</evidence>
<dbReference type="GO" id="GO:0005615">
    <property type="term" value="C:extracellular space"/>
    <property type="evidence" value="ECO:0007669"/>
    <property type="project" value="TreeGrafter"/>
</dbReference>
<dbReference type="GeneTree" id="ENSGT00940000155810"/>
<dbReference type="PRINTS" id="PR00453">
    <property type="entry name" value="VWFADOMAIN"/>
</dbReference>
<evidence type="ECO:0000256" key="9">
    <source>
        <dbReference type="ARBA" id="ARBA00023084"/>
    </source>
</evidence>